<dbReference type="InterPro" id="IPR005135">
    <property type="entry name" value="Endo/exonuclease/phosphatase"/>
</dbReference>
<sequence length="737" mass="81922">MTDRVYVRFLDPISRLTATIRRMIRLIAQLGRRSPGQLSVTFHHSYATPGKILQLHSAQRSSSLPECNTLGIHNMSTKEEATPQTSGSDDCKDGEVPKVSRPPAVPSRSGASSFSKFLPHGWVQRAAGGDFKFKDKGGGEGRKGRKSPSKTQRQGGHTDHKGDSGDRGTGNHGNPGGGYTHAEAPQNKRARVNSSGDVQNKGQAAADHGPSSLSENGKKKQDHSQVSEDCTPTRGWYHPPTYGHHKRKPGSGVDFSVMSYNVLAQELLMANWYLYLDCADQEGLTWDVRKEKLLQQFQHYNVDVLCLQEVQESHYHDFFLPELQKLGYEGLYKKRTGDKPDGCATFYRTSKFSLVKHRLVEYFRPGTDVLDRDNVAIVVLLKPKTGSKQKMHANLCIANTHLLFNKRRGDVKLSQLGVLLAEIDQLAFDPKVRYWDAKVRCHPVVLCGDLNSAPFSPLYQFLNTGQLAYGDYERSEISGQSSPPRWRNWMQPPLWPPFVGITDHCQYHQAVLERRQPATLPDNLEKDVFVTSTAAHQSPSKDHVLSDSDAPTPSPLSVNSDAQSNPDDQPVKSDEEQGSHDASGKQPAVPADNFSTSETVVVAAEGGCQTSPSSTSDPAVSAPTPQVPPFSSCIFHPFNLRSVYSHFTVDHEREVTTHHGRANCTVDYIFYTARPSEGDYTGKGGRHRPKYRDGRLKLMSRLSLLSDRELERMGSLPNKEHPSDHLPLIAKFRLTDK</sequence>
<organism evidence="3 4">
    <name type="scientific">Branchiostoma floridae</name>
    <name type="common">Florida lancelet</name>
    <name type="synonym">Amphioxus</name>
    <dbReference type="NCBI Taxonomy" id="7739"/>
    <lineage>
        <taxon>Eukaryota</taxon>
        <taxon>Metazoa</taxon>
        <taxon>Chordata</taxon>
        <taxon>Cephalochordata</taxon>
        <taxon>Leptocardii</taxon>
        <taxon>Amphioxiformes</taxon>
        <taxon>Branchiostomatidae</taxon>
        <taxon>Branchiostoma</taxon>
    </lineage>
</organism>
<dbReference type="AlphaFoldDB" id="A0A9J7MRI0"/>
<dbReference type="RefSeq" id="XP_035677031.1">
    <property type="nucleotide sequence ID" value="XM_035821138.1"/>
</dbReference>
<feature type="compositionally biased region" description="Basic and acidic residues" evidence="1">
    <location>
        <begin position="89"/>
        <end position="98"/>
    </location>
</feature>
<dbReference type="GO" id="GO:0003824">
    <property type="term" value="F:catalytic activity"/>
    <property type="evidence" value="ECO:0007669"/>
    <property type="project" value="InterPro"/>
</dbReference>
<dbReference type="OrthoDB" id="10253982at2759"/>
<dbReference type="Proteomes" id="UP000001554">
    <property type="component" value="Chromosome 1"/>
</dbReference>
<feature type="region of interest" description="Disordered" evidence="1">
    <location>
        <begin position="128"/>
        <end position="235"/>
    </location>
</feature>
<feature type="region of interest" description="Disordered" evidence="1">
    <location>
        <begin position="74"/>
        <end position="116"/>
    </location>
</feature>
<dbReference type="GeneID" id="118416077"/>
<dbReference type="InterPro" id="IPR036691">
    <property type="entry name" value="Endo/exonu/phosph_ase_sf"/>
</dbReference>
<dbReference type="KEGG" id="bfo:118416077"/>
<dbReference type="Pfam" id="PF03372">
    <property type="entry name" value="Exo_endo_phos"/>
    <property type="match status" value="1"/>
</dbReference>
<feature type="domain" description="Endonuclease/exonuclease/phosphatase" evidence="2">
    <location>
        <begin position="258"/>
        <end position="556"/>
    </location>
</feature>
<gene>
    <name evidence="4" type="primary">LOC118416077</name>
</gene>
<accession>A0A9J7MRI0</accession>
<evidence type="ECO:0000313" key="3">
    <source>
        <dbReference type="Proteomes" id="UP000001554"/>
    </source>
</evidence>
<evidence type="ECO:0000313" key="4">
    <source>
        <dbReference type="RefSeq" id="XP_035677031.1"/>
    </source>
</evidence>
<reference evidence="3" key="1">
    <citation type="journal article" date="2020" name="Nat. Ecol. Evol.">
        <title>Deeply conserved synteny resolves early events in vertebrate evolution.</title>
        <authorList>
            <person name="Simakov O."/>
            <person name="Marletaz F."/>
            <person name="Yue J.X."/>
            <person name="O'Connell B."/>
            <person name="Jenkins J."/>
            <person name="Brandt A."/>
            <person name="Calef R."/>
            <person name="Tung C.H."/>
            <person name="Huang T.K."/>
            <person name="Schmutz J."/>
            <person name="Satoh N."/>
            <person name="Yu J.K."/>
            <person name="Putnam N.H."/>
            <person name="Green R.E."/>
            <person name="Rokhsar D.S."/>
        </authorList>
    </citation>
    <scope>NUCLEOTIDE SEQUENCE [LARGE SCALE GENOMIC DNA]</scope>
    <source>
        <strain evidence="3">S238N-H82</strain>
    </source>
</reference>
<feature type="compositionally biased region" description="Polar residues" evidence="1">
    <location>
        <begin position="192"/>
        <end position="202"/>
    </location>
</feature>
<dbReference type="InterPro" id="IPR050410">
    <property type="entry name" value="CCR4/nocturin_mRNA_transcr"/>
</dbReference>
<dbReference type="SUPFAM" id="SSF56219">
    <property type="entry name" value="DNase I-like"/>
    <property type="match status" value="1"/>
</dbReference>
<dbReference type="PANTHER" id="PTHR12121">
    <property type="entry name" value="CARBON CATABOLITE REPRESSOR PROTEIN 4"/>
    <property type="match status" value="1"/>
</dbReference>
<feature type="compositionally biased region" description="Gly residues" evidence="1">
    <location>
        <begin position="167"/>
        <end position="179"/>
    </location>
</feature>
<evidence type="ECO:0000259" key="2">
    <source>
        <dbReference type="Pfam" id="PF03372"/>
    </source>
</evidence>
<feature type="region of interest" description="Disordered" evidence="1">
    <location>
        <begin position="533"/>
        <end position="592"/>
    </location>
</feature>
<keyword evidence="3" id="KW-1185">Reference proteome</keyword>
<dbReference type="OMA" id="EYARIGH"/>
<evidence type="ECO:0000256" key="1">
    <source>
        <dbReference type="SAM" id="MobiDB-lite"/>
    </source>
</evidence>
<feature type="compositionally biased region" description="Basic and acidic residues" evidence="1">
    <location>
        <begin position="156"/>
        <end position="166"/>
    </location>
</feature>
<dbReference type="PANTHER" id="PTHR12121:SF34">
    <property type="entry name" value="PROTEIN ANGEL"/>
    <property type="match status" value="1"/>
</dbReference>
<protein>
    <submittedName>
        <fullName evidence="4">Protein angel homolog 2-like isoform X1</fullName>
    </submittedName>
</protein>
<reference evidence="4" key="2">
    <citation type="submission" date="2025-08" db="UniProtKB">
        <authorList>
            <consortium name="RefSeq"/>
        </authorList>
    </citation>
    <scope>IDENTIFICATION</scope>
    <source>
        <strain evidence="4">S238N-H82</strain>
        <tissue evidence="4">Testes</tissue>
    </source>
</reference>
<feature type="compositionally biased region" description="Polar residues" evidence="1">
    <location>
        <begin position="549"/>
        <end position="567"/>
    </location>
</feature>
<dbReference type="Gene3D" id="3.60.10.10">
    <property type="entry name" value="Endonuclease/exonuclease/phosphatase"/>
    <property type="match status" value="1"/>
</dbReference>
<name>A0A9J7MRI0_BRAFL</name>
<feature type="compositionally biased region" description="Basic and acidic residues" evidence="1">
    <location>
        <begin position="216"/>
        <end position="226"/>
    </location>
</feature>
<proteinExistence type="predicted"/>
<feature type="compositionally biased region" description="Basic and acidic residues" evidence="1">
    <location>
        <begin position="131"/>
        <end position="142"/>
    </location>
</feature>
<dbReference type="GO" id="GO:0003730">
    <property type="term" value="F:mRNA 3'-UTR binding"/>
    <property type="evidence" value="ECO:0000318"/>
    <property type="project" value="GO_Central"/>
</dbReference>
<feature type="compositionally biased region" description="Basic and acidic residues" evidence="1">
    <location>
        <begin position="569"/>
        <end position="583"/>
    </location>
</feature>